<dbReference type="InterPro" id="IPR001345">
    <property type="entry name" value="PG/BPGM_mutase_AS"/>
</dbReference>
<dbReference type="Proteomes" id="UP000191024">
    <property type="component" value="Chromosome G"/>
</dbReference>
<dbReference type="OrthoDB" id="354304at2759"/>
<dbReference type="STRING" id="1230905.A0A1G4KCA7"/>
<evidence type="ECO:0000256" key="2">
    <source>
        <dbReference type="ARBA" id="ARBA00004798"/>
    </source>
</evidence>
<dbReference type="Pfam" id="PF00300">
    <property type="entry name" value="His_Phos_1"/>
    <property type="match status" value="2"/>
</dbReference>
<feature type="binding site" evidence="7">
    <location>
        <begin position="118"/>
        <end position="121"/>
    </location>
    <ligand>
        <name>substrate</name>
    </ligand>
</feature>
<feature type="active site" description="Proton donor/acceptor" evidence="6">
    <location>
        <position position="118"/>
    </location>
</feature>
<feature type="binding site" evidence="7">
    <location>
        <position position="69"/>
    </location>
    <ligand>
        <name>substrate</name>
    </ligand>
</feature>
<protein>
    <recommendedName>
        <fullName evidence="9">Phosphoglycerate mutase</fullName>
        <ecNumber evidence="9">5.4.2.11</ecNumber>
    </recommendedName>
</protein>
<evidence type="ECO:0000256" key="4">
    <source>
        <dbReference type="ARBA" id="ARBA00023152"/>
    </source>
</evidence>
<proteinExistence type="inferred from homology"/>
<feature type="binding site" evidence="7">
    <location>
        <position position="129"/>
    </location>
    <ligand>
        <name>substrate</name>
    </ligand>
</feature>
<feature type="site" description="Transition state stabilizer" evidence="8">
    <location>
        <position position="231"/>
    </location>
</feature>
<accession>A0A1G4KCA7</accession>
<feature type="binding site" evidence="7">
    <location>
        <begin position="13"/>
        <end position="20"/>
    </location>
    <ligand>
        <name>substrate</name>
    </ligand>
</feature>
<evidence type="ECO:0000256" key="7">
    <source>
        <dbReference type="PIRSR" id="PIRSR613078-2"/>
    </source>
</evidence>
<dbReference type="GO" id="GO:0004619">
    <property type="term" value="F:phosphoglycerate mutase activity"/>
    <property type="evidence" value="ECO:0007669"/>
    <property type="project" value="UniProtKB-EC"/>
</dbReference>
<comment type="catalytic activity">
    <reaction evidence="1 9">
        <text>(2R)-2-phosphoglycerate = (2R)-3-phosphoglycerate</text>
        <dbReference type="Rhea" id="RHEA:15901"/>
        <dbReference type="ChEBI" id="CHEBI:58272"/>
        <dbReference type="ChEBI" id="CHEBI:58289"/>
        <dbReference type="EC" id="5.4.2.11"/>
    </reaction>
</comment>
<dbReference type="PIRSF" id="PIRSF000709">
    <property type="entry name" value="6PFK_2-Ptase"/>
    <property type="match status" value="1"/>
</dbReference>
<evidence type="ECO:0000313" key="11">
    <source>
        <dbReference type="Proteomes" id="UP000191024"/>
    </source>
</evidence>
<evidence type="ECO:0000256" key="8">
    <source>
        <dbReference type="PIRSR" id="PIRSR613078-3"/>
    </source>
</evidence>
<gene>
    <name evidence="10" type="ORF">LAMI_0G15038G</name>
</gene>
<feature type="binding site" evidence="7">
    <location>
        <begin position="145"/>
        <end position="146"/>
    </location>
    <ligand>
        <name>substrate</name>
    </ligand>
</feature>
<dbReference type="InterPro" id="IPR013078">
    <property type="entry name" value="His_Pase_superF_clade-1"/>
</dbReference>
<dbReference type="GO" id="GO:0006096">
    <property type="term" value="P:glycolytic process"/>
    <property type="evidence" value="ECO:0007669"/>
    <property type="project" value="UniProtKB-UniPathway"/>
</dbReference>
<evidence type="ECO:0000256" key="1">
    <source>
        <dbReference type="ARBA" id="ARBA00000380"/>
    </source>
</evidence>
<evidence type="ECO:0000256" key="6">
    <source>
        <dbReference type="PIRSR" id="PIRSR613078-1"/>
    </source>
</evidence>
<name>A0A1G4KCA7_9SACH</name>
<dbReference type="HAMAP" id="MF_01039">
    <property type="entry name" value="PGAM_GpmA"/>
    <property type="match status" value="1"/>
</dbReference>
<evidence type="ECO:0000256" key="3">
    <source>
        <dbReference type="ARBA" id="ARBA00006717"/>
    </source>
</evidence>
<evidence type="ECO:0000256" key="5">
    <source>
        <dbReference type="ARBA" id="ARBA00023235"/>
    </source>
</evidence>
<dbReference type="EC" id="5.4.2.11" evidence="9"/>
<evidence type="ECO:0000313" key="10">
    <source>
        <dbReference type="EMBL" id="SCV01987.1"/>
    </source>
</evidence>
<feature type="active site" description="Tele-phosphohistidine intermediate" evidence="6">
    <location>
        <position position="14"/>
    </location>
</feature>
<reference evidence="10 11" key="1">
    <citation type="submission" date="2016-03" db="EMBL/GenBank/DDBJ databases">
        <authorList>
            <person name="Devillers H."/>
        </authorList>
    </citation>
    <scope>NUCLEOTIDE SEQUENCE [LARGE SCALE GENOMIC DNA]</scope>
    <source>
        <strain evidence="10">CBS 11717</strain>
    </source>
</reference>
<dbReference type="Gene3D" id="3.40.50.1240">
    <property type="entry name" value="Phosphoglycerate mutase-like"/>
    <property type="match status" value="1"/>
</dbReference>
<dbReference type="UniPathway" id="UPA00109">
    <property type="reaction ID" value="UER00186"/>
</dbReference>
<dbReference type="InterPro" id="IPR029033">
    <property type="entry name" value="His_PPase_superfam"/>
</dbReference>
<keyword evidence="5 9" id="KW-0413">Isomerase</keyword>
<dbReference type="PANTHER" id="PTHR11931">
    <property type="entry name" value="PHOSPHOGLYCERATE MUTASE"/>
    <property type="match status" value="1"/>
</dbReference>
<dbReference type="NCBIfam" id="TIGR01258">
    <property type="entry name" value="pgm_1"/>
    <property type="match status" value="1"/>
</dbReference>
<dbReference type="SMART" id="SM00855">
    <property type="entry name" value="PGAM"/>
    <property type="match status" value="1"/>
</dbReference>
<dbReference type="SUPFAM" id="SSF53254">
    <property type="entry name" value="Phosphoglycerate mutase-like"/>
    <property type="match status" value="1"/>
</dbReference>
<dbReference type="CDD" id="cd07067">
    <property type="entry name" value="HP_PGM_like"/>
    <property type="match status" value="1"/>
</dbReference>
<dbReference type="EMBL" id="LT598469">
    <property type="protein sequence ID" value="SCV01987.1"/>
    <property type="molecule type" value="Genomic_DNA"/>
</dbReference>
<comment type="pathway">
    <text evidence="2 9">Carbohydrate degradation; glycolysis; pyruvate from D-glyceraldehyde 3-phosphate: step 3/5.</text>
</comment>
<dbReference type="InterPro" id="IPR005952">
    <property type="entry name" value="Phosphogly_mut1"/>
</dbReference>
<organism evidence="10 11">
    <name type="scientific">Lachancea mirantina</name>
    <dbReference type="NCBI Taxonomy" id="1230905"/>
    <lineage>
        <taxon>Eukaryota</taxon>
        <taxon>Fungi</taxon>
        <taxon>Dikarya</taxon>
        <taxon>Ascomycota</taxon>
        <taxon>Saccharomycotina</taxon>
        <taxon>Saccharomycetes</taxon>
        <taxon>Saccharomycetales</taxon>
        <taxon>Saccharomycetaceae</taxon>
        <taxon>Lachancea</taxon>
    </lineage>
</organism>
<keyword evidence="11" id="KW-1185">Reference proteome</keyword>
<evidence type="ECO:0000256" key="9">
    <source>
        <dbReference type="RuleBase" id="RU004511"/>
    </source>
</evidence>
<keyword evidence="4 9" id="KW-0324">Glycolysis</keyword>
<dbReference type="PROSITE" id="PS00175">
    <property type="entry name" value="PG_MUTASE"/>
    <property type="match status" value="1"/>
</dbReference>
<sequence length="303" mass="34902">MTVNDTYKIFILRHGQSELNHENIFCGWIDATLTEEGKIQARNAATLIKKFCHTKESLPKIAFGSRLIRTHQTLEVMLDELGLKGDYEIVTKSTNLNDILEAHKEGKIPVLQSWRLNERHYGSWQGQRKPDVLKEYGKEQYMFIRRDYWGKPPPADLEREMIQEKHDKGALTGYDFKEPTRHIKYALEEKSGETLPNSESLSDVVRRLNVFLDQIIVGSLDKCSSSLVVAHGSTVRSMLKILEGISDDDIKDINIPNAIPIVVELDKATKKFVRRYYLDPELAEQNAERVRNEGFENQSQDRN</sequence>
<comment type="similarity">
    <text evidence="3 9">Belongs to the phosphoglycerate mutase family. BPG-dependent PGAM subfamily.</text>
</comment>
<dbReference type="AlphaFoldDB" id="A0A1G4KCA7"/>